<evidence type="ECO:0000256" key="2">
    <source>
        <dbReference type="ARBA" id="ARBA00005199"/>
    </source>
</evidence>
<dbReference type="InterPro" id="IPR012768">
    <property type="entry name" value="Trehalose_TreZ"/>
</dbReference>
<dbReference type="Gene3D" id="1.10.10.760">
    <property type="entry name" value="E-set domains of sugar-utilizing enzymes"/>
    <property type="match status" value="1"/>
</dbReference>
<dbReference type="PANTHER" id="PTHR43651">
    <property type="entry name" value="1,4-ALPHA-GLUCAN-BRANCHING ENZYME"/>
    <property type="match status" value="1"/>
</dbReference>
<dbReference type="InterPro" id="IPR044901">
    <property type="entry name" value="Trehalose_TreZ_E-set_sf"/>
</dbReference>
<dbReference type="GO" id="GO:0005992">
    <property type="term" value="P:trehalose biosynthetic process"/>
    <property type="evidence" value="ECO:0007669"/>
    <property type="project" value="UniProtKB-UniRule"/>
</dbReference>
<accession>A0A6L9MHJ2</accession>
<evidence type="ECO:0000256" key="15">
    <source>
        <dbReference type="PIRSR" id="PIRSR006337-1"/>
    </source>
</evidence>
<evidence type="ECO:0000256" key="8">
    <source>
        <dbReference type="ARBA" id="ARBA00023277"/>
    </source>
</evidence>
<name>A0A6L9MHJ2_9HYPH</name>
<feature type="site" description="Transition state stabilizer" evidence="16">
    <location>
        <position position="399"/>
    </location>
</feature>
<evidence type="ECO:0000313" key="19">
    <source>
        <dbReference type="Proteomes" id="UP000476332"/>
    </source>
</evidence>
<dbReference type="InterPro" id="IPR013783">
    <property type="entry name" value="Ig-like_fold"/>
</dbReference>
<proteinExistence type="inferred from homology"/>
<evidence type="ECO:0000256" key="4">
    <source>
        <dbReference type="ARBA" id="ARBA00012268"/>
    </source>
</evidence>
<dbReference type="GO" id="GO:0005737">
    <property type="term" value="C:cytoplasm"/>
    <property type="evidence" value="ECO:0007669"/>
    <property type="project" value="UniProtKB-SubCell"/>
</dbReference>
<keyword evidence="8" id="KW-0119">Carbohydrate metabolism</keyword>
<organism evidence="18 19">
    <name type="scientific">Aurantimonas aggregata</name>
    <dbReference type="NCBI Taxonomy" id="2047720"/>
    <lineage>
        <taxon>Bacteria</taxon>
        <taxon>Pseudomonadati</taxon>
        <taxon>Pseudomonadota</taxon>
        <taxon>Alphaproteobacteria</taxon>
        <taxon>Hyphomicrobiales</taxon>
        <taxon>Aurantimonadaceae</taxon>
        <taxon>Aurantimonas</taxon>
    </lineage>
</organism>
<sequence>MASTNRYSFETSWGATRLGGETRFRLWAPSASRIELAIQAKASLDFMAMDKVEGGWWEVITDRVPLGGGYGFRVNGDLVVPDPAARAQTGDVHALSELVEPTAYQWSSTDWRGRAWEEAVFYELHTGTFTPEGTFDGVITKLDYLKELGITAIELMPVAQFAGRRGWGYDGVLLYCPHEVYGGAEGLKRLVDAAHQRGLMVFLDVVYNHFGPDGNYIGAYAPEFFHEEIHTPWGAAIAYDETPVRQFMIENALFWLEEYQIDGLRLDAIDSIKDTTDTPLVKELAATVRERFPDRHVHLTTEDDRNITWHVERGEKGEPQLISGEWNDDFHHCAHVLATHEAEGYYADYSRHSVEQMAKCLATGFVYQGELSEHRERNVGEKSGHLPPTAFVNFIQNHDQIGNRAFGDRLTDLGSRRTVECLQAILLLSPQIPLMFMGEEFGDPDPFCFFTDFHGELGDLVRDGRRAEFGKFSAFHDEEARKLIPDPNAETTFRDSRLDWSIPDRPTYRRRLELTRRLLEIRQRVIVPLLHDVAPNSGSWTASDGSRAFVVSWKLKAGQVLHLFANLDDEPWAIPEGVAKADLTCGDLVHAYPKGADVELQGAILPGPSVVFRLDAQRMIAGPSA</sequence>
<keyword evidence="6" id="KW-0963">Cytoplasm</keyword>
<dbReference type="PANTHER" id="PTHR43651:SF11">
    <property type="entry name" value="MALTO-OLIGOSYLTREHALOSE TREHALOHYDROLASE"/>
    <property type="match status" value="1"/>
</dbReference>
<protein>
    <recommendedName>
        <fullName evidence="5 13">Malto-oligosyltrehalose trehalohydrolase</fullName>
        <shortName evidence="14">MTHase</shortName>
        <ecNumber evidence="4 13">3.2.1.141</ecNumber>
    </recommendedName>
    <alternativeName>
        <fullName evidence="11 14">4-alpha-D-((1-&gt;4)-alpha-D-glucano)trehalose trehalohydrolase</fullName>
    </alternativeName>
    <alternativeName>
        <fullName evidence="10 14">Maltooligosyl trehalose trehalohydrolase</fullName>
    </alternativeName>
</protein>
<dbReference type="GO" id="GO:0033942">
    <property type="term" value="F:4-alpha-D-(1-&gt;4)-alpha-D-glucanotrehalose trehalohydrolase activity"/>
    <property type="evidence" value="ECO:0007669"/>
    <property type="project" value="UniProtKB-EC"/>
</dbReference>
<dbReference type="Pfam" id="PF00128">
    <property type="entry name" value="Alpha-amylase"/>
    <property type="match status" value="2"/>
</dbReference>
<evidence type="ECO:0000256" key="5">
    <source>
        <dbReference type="ARBA" id="ARBA00015938"/>
    </source>
</evidence>
<dbReference type="PIRSF" id="PIRSF006337">
    <property type="entry name" value="Trehalose_TreZ"/>
    <property type="match status" value="1"/>
</dbReference>
<dbReference type="SUPFAM" id="SSF51445">
    <property type="entry name" value="(Trans)glycosidases"/>
    <property type="match status" value="1"/>
</dbReference>
<dbReference type="UniPathway" id="UPA00299"/>
<dbReference type="SUPFAM" id="SSF81296">
    <property type="entry name" value="E set domains"/>
    <property type="match status" value="1"/>
</dbReference>
<keyword evidence="19" id="KW-1185">Reference proteome</keyword>
<evidence type="ECO:0000256" key="11">
    <source>
        <dbReference type="ARBA" id="ARBA00033284"/>
    </source>
</evidence>
<evidence type="ECO:0000256" key="10">
    <source>
        <dbReference type="ARBA" id="ARBA00032057"/>
    </source>
</evidence>
<gene>
    <name evidence="18" type="primary">treZ</name>
    <name evidence="18" type="ORF">GTW51_11540</name>
</gene>
<dbReference type="CDD" id="cd02853">
    <property type="entry name" value="E_set_MTHase_like_N"/>
    <property type="match status" value="1"/>
</dbReference>
<comment type="pathway">
    <text evidence="2 14">Glycan biosynthesis; trehalose biosynthesis.</text>
</comment>
<evidence type="ECO:0000256" key="16">
    <source>
        <dbReference type="PIRSR" id="PIRSR006337-3"/>
    </source>
</evidence>
<evidence type="ECO:0000313" key="18">
    <source>
        <dbReference type="EMBL" id="NDV87333.1"/>
    </source>
</evidence>
<dbReference type="EC" id="3.2.1.141" evidence="4 13"/>
<evidence type="ECO:0000256" key="6">
    <source>
        <dbReference type="ARBA" id="ARBA00022490"/>
    </source>
</evidence>
<reference evidence="18 19" key="1">
    <citation type="submission" date="2020-01" db="EMBL/GenBank/DDBJ databases">
        <title>Genomes of bacteria type strains.</title>
        <authorList>
            <person name="Chen J."/>
            <person name="Zhu S."/>
            <person name="Chen J."/>
        </authorList>
    </citation>
    <scope>NUCLEOTIDE SEQUENCE [LARGE SCALE GENOMIC DNA]</scope>
    <source>
        <strain evidence="18 19">KCTC 52919</strain>
    </source>
</reference>
<comment type="subcellular location">
    <subcellularLocation>
        <location evidence="1 15">Cytoplasm</location>
    </subcellularLocation>
</comment>
<feature type="domain" description="Glycosyl hydrolase family 13 catalytic" evidence="17">
    <location>
        <begin position="98"/>
        <end position="476"/>
    </location>
</feature>
<evidence type="ECO:0000256" key="3">
    <source>
        <dbReference type="ARBA" id="ARBA00008061"/>
    </source>
</evidence>
<dbReference type="Pfam" id="PF02922">
    <property type="entry name" value="CBM_48"/>
    <property type="match status" value="1"/>
</dbReference>
<keyword evidence="7 14" id="KW-0378">Hydrolase</keyword>
<evidence type="ECO:0000256" key="7">
    <source>
        <dbReference type="ARBA" id="ARBA00022801"/>
    </source>
</evidence>
<feature type="active site" description="Proton donor" evidence="15">
    <location>
        <position position="302"/>
    </location>
</feature>
<evidence type="ECO:0000256" key="12">
    <source>
        <dbReference type="ARBA" id="ARBA00034013"/>
    </source>
</evidence>
<comment type="similarity">
    <text evidence="3 14">Belongs to the glycosyl hydrolase 13 family.</text>
</comment>
<comment type="catalytic activity">
    <reaction evidence="12 14">
        <text>hydrolysis of (1-&gt;4)-alpha-D-glucosidic linkage in 4-alpha-D-[(1-&gt;4)-alpha-D-glucanosyl]n trehalose to yield trehalose and (1-&gt;4)-alpha-D-glucan.</text>
        <dbReference type="EC" id="3.2.1.141"/>
    </reaction>
</comment>
<keyword evidence="9 14" id="KW-0326">Glycosidase</keyword>
<feature type="active site" description="Nucleophile" evidence="15">
    <location>
        <position position="267"/>
    </location>
</feature>
<dbReference type="InterPro" id="IPR017853">
    <property type="entry name" value="GH"/>
</dbReference>
<evidence type="ECO:0000256" key="14">
    <source>
        <dbReference type="PIRNR" id="PIRNR006337"/>
    </source>
</evidence>
<dbReference type="SMART" id="SM00642">
    <property type="entry name" value="Aamy"/>
    <property type="match status" value="1"/>
</dbReference>
<evidence type="ECO:0000256" key="9">
    <source>
        <dbReference type="ARBA" id="ARBA00023295"/>
    </source>
</evidence>
<dbReference type="AlphaFoldDB" id="A0A6L9MHJ2"/>
<evidence type="ECO:0000259" key="17">
    <source>
        <dbReference type="SMART" id="SM00642"/>
    </source>
</evidence>
<comment type="caution">
    <text evidence="18">The sequence shown here is derived from an EMBL/GenBank/DDBJ whole genome shotgun (WGS) entry which is preliminary data.</text>
</comment>
<dbReference type="CDD" id="cd11325">
    <property type="entry name" value="AmyAc_GTHase"/>
    <property type="match status" value="1"/>
</dbReference>
<dbReference type="InterPro" id="IPR006047">
    <property type="entry name" value="GH13_cat_dom"/>
</dbReference>
<dbReference type="Gene3D" id="2.60.40.10">
    <property type="entry name" value="Immunoglobulins"/>
    <property type="match status" value="1"/>
</dbReference>
<dbReference type="Gene3D" id="3.20.20.80">
    <property type="entry name" value="Glycosidases"/>
    <property type="match status" value="1"/>
</dbReference>
<dbReference type="RefSeq" id="WP_163044074.1">
    <property type="nucleotide sequence ID" value="NZ_JAAAMJ010000007.1"/>
</dbReference>
<dbReference type="InterPro" id="IPR004193">
    <property type="entry name" value="Glyco_hydro_13_N"/>
</dbReference>
<evidence type="ECO:0000256" key="1">
    <source>
        <dbReference type="ARBA" id="ARBA00004496"/>
    </source>
</evidence>
<evidence type="ECO:0000256" key="13">
    <source>
        <dbReference type="NCBIfam" id="TIGR02402"/>
    </source>
</evidence>
<dbReference type="Proteomes" id="UP000476332">
    <property type="component" value="Unassembled WGS sequence"/>
</dbReference>
<dbReference type="NCBIfam" id="TIGR02402">
    <property type="entry name" value="trehalose_TreZ"/>
    <property type="match status" value="1"/>
</dbReference>
<dbReference type="InterPro" id="IPR014756">
    <property type="entry name" value="Ig_E-set"/>
</dbReference>
<dbReference type="EMBL" id="JAAAMJ010000007">
    <property type="protein sequence ID" value="NDV87333.1"/>
    <property type="molecule type" value="Genomic_DNA"/>
</dbReference>